<feature type="domain" description="4Fe-4S ferredoxin-type" evidence="4">
    <location>
        <begin position="250"/>
        <end position="279"/>
    </location>
</feature>
<sequence length="319" mass="35788">MSLLEELQTAIKKRLPELDVVIGWGKGFDPIHATPLFMKSEKDVDKLEWSPLCVHNTATYLTGLKGKTVGVVVKGCDSRSVVQLLQEKLINRNEVVIFGMPCEGVVDLSKIRNAVGDLGKVRDVQFENGSVTVTAGGQTHTLAFDDVRADKCAVCQYHNAVMVDEFVGTPIEPSAPAEAVYADVAAFEEQTPTERMAFWEEQMSRCIRCYACRNACPMCVCRDHCVAQSRDPNWLSQRHDVREKMMFQLIHAMHLAGRCTECGECQRACPVDIPLVGLKKKINKELKELFDYEAGIDPEATPPLLAFQVEEQNIREREW</sequence>
<proteinExistence type="predicted"/>
<dbReference type="GO" id="GO:0051536">
    <property type="term" value="F:iron-sulfur cluster binding"/>
    <property type="evidence" value="ECO:0007669"/>
    <property type="project" value="UniProtKB-KW"/>
</dbReference>
<dbReference type="Gene3D" id="1.10.1060.10">
    <property type="entry name" value="Alpha-helical ferredoxin"/>
    <property type="match status" value="1"/>
</dbReference>
<evidence type="ECO:0000313" key="6">
    <source>
        <dbReference type="Proteomes" id="UP000448292"/>
    </source>
</evidence>
<comment type="caution">
    <text evidence="5">The sequence shown here is derived from an EMBL/GenBank/DDBJ whole genome shotgun (WGS) entry which is preliminary data.</text>
</comment>
<organism evidence="5 6">
    <name type="scientific">Oceanidesulfovibrio indonesiensis</name>
    <dbReference type="NCBI Taxonomy" id="54767"/>
    <lineage>
        <taxon>Bacteria</taxon>
        <taxon>Pseudomonadati</taxon>
        <taxon>Thermodesulfobacteriota</taxon>
        <taxon>Desulfovibrionia</taxon>
        <taxon>Desulfovibrionales</taxon>
        <taxon>Desulfovibrionaceae</taxon>
        <taxon>Oceanidesulfovibrio</taxon>
    </lineage>
</organism>
<dbReference type="RefSeq" id="WP_144302533.1">
    <property type="nucleotide sequence ID" value="NZ_QMIE01000005.1"/>
</dbReference>
<gene>
    <name evidence="5" type="ORF">DPQ33_07155</name>
</gene>
<reference evidence="5 6" key="1">
    <citation type="submission" date="2018-06" db="EMBL/GenBank/DDBJ databases">
        <title>Complete genome of Desulfovibrio indonesiensis P37SLT.</title>
        <authorList>
            <person name="Crispim J.S."/>
            <person name="Vidigal P.M.P."/>
            <person name="Silva L.C.F."/>
            <person name="Laguardia C.N."/>
            <person name="Araujo L.C."/>
            <person name="Dias R.S."/>
            <person name="Sousa M.P."/>
            <person name="Paula S.O."/>
            <person name="Silva C."/>
        </authorList>
    </citation>
    <scope>NUCLEOTIDE SEQUENCE [LARGE SCALE GENOMIC DNA]</scope>
    <source>
        <strain evidence="5 6">P37SLT</strain>
    </source>
</reference>
<dbReference type="InterPro" id="IPR007525">
    <property type="entry name" value="FrhB_FdhB_C"/>
</dbReference>
<evidence type="ECO:0000313" key="5">
    <source>
        <dbReference type="EMBL" id="TVM17880.1"/>
    </source>
</evidence>
<dbReference type="SUPFAM" id="SSF46548">
    <property type="entry name" value="alpha-helical ferredoxin"/>
    <property type="match status" value="1"/>
</dbReference>
<evidence type="ECO:0000256" key="1">
    <source>
        <dbReference type="ARBA" id="ARBA00022723"/>
    </source>
</evidence>
<accession>A0A7M3MFI2</accession>
<keyword evidence="1" id="KW-0479">Metal-binding</keyword>
<dbReference type="PROSITE" id="PS51379">
    <property type="entry name" value="4FE4S_FER_2"/>
    <property type="match status" value="1"/>
</dbReference>
<evidence type="ECO:0000259" key="4">
    <source>
        <dbReference type="PROSITE" id="PS51379"/>
    </source>
</evidence>
<dbReference type="Pfam" id="PF04432">
    <property type="entry name" value="FrhB_FdhB_C"/>
    <property type="match status" value="1"/>
</dbReference>
<dbReference type="GO" id="GO:0046872">
    <property type="term" value="F:metal ion binding"/>
    <property type="evidence" value="ECO:0007669"/>
    <property type="project" value="UniProtKB-KW"/>
</dbReference>
<dbReference type="InterPro" id="IPR017900">
    <property type="entry name" value="4Fe4S_Fe_S_CS"/>
</dbReference>
<dbReference type="InterPro" id="IPR009051">
    <property type="entry name" value="Helical_ferredxn"/>
</dbReference>
<keyword evidence="2" id="KW-0408">Iron</keyword>
<dbReference type="Proteomes" id="UP000448292">
    <property type="component" value="Unassembled WGS sequence"/>
</dbReference>
<dbReference type="EMBL" id="QMIE01000005">
    <property type="protein sequence ID" value="TVM17880.1"/>
    <property type="molecule type" value="Genomic_DNA"/>
</dbReference>
<evidence type="ECO:0000256" key="3">
    <source>
        <dbReference type="ARBA" id="ARBA00023014"/>
    </source>
</evidence>
<protein>
    <submittedName>
        <fullName evidence="5">4Fe-4S ferredoxin</fullName>
    </submittedName>
</protein>
<dbReference type="OrthoDB" id="9773828at2"/>
<name>A0A7M3MFI2_9BACT</name>
<dbReference type="InterPro" id="IPR017896">
    <property type="entry name" value="4Fe4S_Fe-S-bd"/>
</dbReference>
<keyword evidence="3" id="KW-0411">Iron-sulfur</keyword>
<evidence type="ECO:0000256" key="2">
    <source>
        <dbReference type="ARBA" id="ARBA00023004"/>
    </source>
</evidence>
<dbReference type="PROSITE" id="PS00198">
    <property type="entry name" value="4FE4S_FER_1"/>
    <property type="match status" value="2"/>
</dbReference>
<dbReference type="Pfam" id="PF13183">
    <property type="entry name" value="Fer4_8"/>
    <property type="match status" value="1"/>
</dbReference>
<keyword evidence="6" id="KW-1185">Reference proteome</keyword>
<dbReference type="AlphaFoldDB" id="A0A7M3MFI2"/>